<evidence type="ECO:0000313" key="2">
    <source>
        <dbReference type="EMBL" id="PIS13236.1"/>
    </source>
</evidence>
<dbReference type="SUPFAM" id="SSF52833">
    <property type="entry name" value="Thioredoxin-like"/>
    <property type="match status" value="1"/>
</dbReference>
<evidence type="ECO:0000256" key="1">
    <source>
        <dbReference type="SAM" id="Phobius"/>
    </source>
</evidence>
<name>A0A2H0WKQ7_9BACT</name>
<comment type="caution">
    <text evidence="2">The sequence shown here is derived from an EMBL/GenBank/DDBJ whole genome shotgun (WGS) entry which is preliminary data.</text>
</comment>
<evidence type="ECO:0008006" key="4">
    <source>
        <dbReference type="Google" id="ProtNLM"/>
    </source>
</evidence>
<keyword evidence="1" id="KW-0812">Transmembrane</keyword>
<feature type="transmembrane region" description="Helical" evidence="1">
    <location>
        <begin position="335"/>
        <end position="359"/>
    </location>
</feature>
<dbReference type="Gene3D" id="3.40.30.10">
    <property type="entry name" value="Glutaredoxin"/>
    <property type="match status" value="1"/>
</dbReference>
<dbReference type="InterPro" id="IPR036249">
    <property type="entry name" value="Thioredoxin-like_sf"/>
</dbReference>
<keyword evidence="1" id="KW-1133">Transmembrane helix</keyword>
<sequence>MRKLLIFFALFAVFALPFLVSAQEKTIIYFFTEELCPHCAKERAFLDELILRDQNLEVREFEISKNENSLLLLQKLGEELSIKITGAPVTFIGSRFFIGYQNDQIHGTLIKNLIEQHRQKKCPDITGPIVEDFEQNCEAKGAATQIVIPEKINVPFLGELEIKNFSLPLLTIIIGAIDGFNPCAMWVLLFLISLLLGIKNRKRMWVLGFSFLASSALVYFLFLSAWLNLFLFLGFISWVRISVGMVALASGVFYLKKYLKNRAGVCQISKGNRQQKVFEKLKKIIEEKKIWLALVGIVLLAGAVNLVELICSAGLPAIYTQVLSLSSLNTAQYYLYLLLYIFVFMLDDMIVFSVAMTTLKTIGLTQKYSRVSSLIGGILILVIGLLLIFRPEWLMFG</sequence>
<proteinExistence type="predicted"/>
<keyword evidence="1" id="KW-0472">Membrane</keyword>
<feature type="transmembrane region" description="Helical" evidence="1">
    <location>
        <begin position="290"/>
        <end position="315"/>
    </location>
</feature>
<evidence type="ECO:0000313" key="3">
    <source>
        <dbReference type="Proteomes" id="UP000230353"/>
    </source>
</evidence>
<gene>
    <name evidence="2" type="ORF">COT67_02845</name>
</gene>
<feature type="transmembrane region" description="Helical" evidence="1">
    <location>
        <begin position="204"/>
        <end position="223"/>
    </location>
</feature>
<feature type="transmembrane region" description="Helical" evidence="1">
    <location>
        <begin position="229"/>
        <end position="255"/>
    </location>
</feature>
<dbReference type="Proteomes" id="UP000230353">
    <property type="component" value="Unassembled WGS sequence"/>
</dbReference>
<feature type="transmembrane region" description="Helical" evidence="1">
    <location>
        <begin position="371"/>
        <end position="389"/>
    </location>
</feature>
<dbReference type="AlphaFoldDB" id="A0A2H0WKQ7"/>
<reference evidence="3" key="1">
    <citation type="submission" date="2017-09" db="EMBL/GenBank/DDBJ databases">
        <title>Depth-based differentiation of microbial function through sediment-hosted aquifers and enrichment of novel symbionts in the deep terrestrial subsurface.</title>
        <authorList>
            <person name="Probst A.J."/>
            <person name="Ladd B."/>
            <person name="Jarett J.K."/>
            <person name="Geller-Mcgrath D.E."/>
            <person name="Sieber C.M.K."/>
            <person name="Emerson J.B."/>
            <person name="Anantharaman K."/>
            <person name="Thomas B.C."/>
            <person name="Malmstrom R."/>
            <person name="Stieglmeier M."/>
            <person name="Klingl A."/>
            <person name="Woyke T."/>
            <person name="Ryan C.M."/>
            <person name="Banfield J.F."/>
        </authorList>
    </citation>
    <scope>NUCLEOTIDE SEQUENCE [LARGE SCALE GENOMIC DNA]</scope>
</reference>
<protein>
    <recommendedName>
        <fullName evidence="4">Glutaredoxin domain-containing protein</fullName>
    </recommendedName>
</protein>
<feature type="transmembrane region" description="Helical" evidence="1">
    <location>
        <begin position="169"/>
        <end position="192"/>
    </location>
</feature>
<organism evidence="2 3">
    <name type="scientific">Candidatus Tagabacteria bacterium CG09_land_8_20_14_0_10_41_14</name>
    <dbReference type="NCBI Taxonomy" id="1975021"/>
    <lineage>
        <taxon>Bacteria</taxon>
        <taxon>Candidatus Tagaibacteriota</taxon>
    </lineage>
</organism>
<dbReference type="EMBL" id="PEZL01000041">
    <property type="protein sequence ID" value="PIS13236.1"/>
    <property type="molecule type" value="Genomic_DNA"/>
</dbReference>
<accession>A0A2H0WKQ7</accession>